<sequence length="372" mass="41532">MKRLIFSVSALLILSGPGMAQRKPTYNKRTYAKLINKQDVPARSPVPDNLVLLVQQKTVGKPDSTLRAERKFAVNVPENKLVSASGAQRTSPEALIQPQHIIRSYYVDLAYNKTVSIIFPTAVRSVDLGSRSIMADKAADVENVLKVKASQIGFNETNFSVMTTDGKFYSFVVNYNETPAVLALNLAGSGNTKLGSQGSQINLNDRTQSVNGLDGQEGNIQFAGVKATQSDIVYASDRILHNRSRGKRGTESNKMEARLRGLYVKDNVLYYRLAIENESNLNYDIDYVRYFVVDGKTAKLTSRQEIELRPIYVHNEAITTVRGHQKIERVYAFQRFTIPGNKQLLIVIGEQNGGRELAFQVQNKDIMKARPL</sequence>
<proteinExistence type="predicted"/>
<dbReference type="InterPro" id="IPR022298">
    <property type="entry name" value="Conjug_transposon_TraN"/>
</dbReference>
<dbReference type="EMBL" id="JALPRF010000009">
    <property type="protein sequence ID" value="MCK8495556.1"/>
    <property type="molecule type" value="Genomic_DNA"/>
</dbReference>
<dbReference type="Proteomes" id="UP001202180">
    <property type="component" value="Unassembled WGS sequence"/>
</dbReference>
<feature type="signal peptide" evidence="1">
    <location>
        <begin position="1"/>
        <end position="20"/>
    </location>
</feature>
<organism evidence="2 3">
    <name type="scientific">Spirosoma liriopis</name>
    <dbReference type="NCBI Taxonomy" id="2937440"/>
    <lineage>
        <taxon>Bacteria</taxon>
        <taxon>Pseudomonadati</taxon>
        <taxon>Bacteroidota</taxon>
        <taxon>Cytophagia</taxon>
        <taxon>Cytophagales</taxon>
        <taxon>Cytophagaceae</taxon>
        <taxon>Spirosoma</taxon>
    </lineage>
</organism>
<dbReference type="NCBIfam" id="TIGR03780">
    <property type="entry name" value="Bac_Flav_CT_N"/>
    <property type="match status" value="1"/>
</dbReference>
<evidence type="ECO:0000256" key="1">
    <source>
        <dbReference type="SAM" id="SignalP"/>
    </source>
</evidence>
<dbReference type="Pfam" id="PF13595">
    <property type="entry name" value="DUF4138"/>
    <property type="match status" value="1"/>
</dbReference>
<protein>
    <submittedName>
        <fullName evidence="2">Conjugative transposon protein TraN</fullName>
    </submittedName>
</protein>
<evidence type="ECO:0000313" key="3">
    <source>
        <dbReference type="Proteomes" id="UP001202180"/>
    </source>
</evidence>
<keyword evidence="1" id="KW-0732">Signal</keyword>
<gene>
    <name evidence="2" type="primary">traN</name>
    <name evidence="2" type="ORF">M0L20_27065</name>
</gene>
<comment type="caution">
    <text evidence="2">The sequence shown here is derived from an EMBL/GenBank/DDBJ whole genome shotgun (WGS) entry which is preliminary data.</text>
</comment>
<reference evidence="2 3" key="1">
    <citation type="submission" date="2022-04" db="EMBL/GenBank/DDBJ databases">
        <title>Spirosoma sp. strain RP8 genome sequencing and assembly.</title>
        <authorList>
            <person name="Jung Y."/>
        </authorList>
    </citation>
    <scope>NUCLEOTIDE SEQUENCE [LARGE SCALE GENOMIC DNA]</scope>
    <source>
        <strain evidence="2 3">RP8</strain>
    </source>
</reference>
<dbReference type="RefSeq" id="WP_232563742.1">
    <property type="nucleotide sequence ID" value="NZ_JALPRF010000009.1"/>
</dbReference>
<accession>A0ABT0HTR4</accession>
<feature type="chain" id="PRO_5046113053" evidence="1">
    <location>
        <begin position="21"/>
        <end position="372"/>
    </location>
</feature>
<keyword evidence="3" id="KW-1185">Reference proteome</keyword>
<evidence type="ECO:0000313" key="2">
    <source>
        <dbReference type="EMBL" id="MCK8495556.1"/>
    </source>
</evidence>
<name>A0ABT0HTR4_9BACT</name>